<evidence type="ECO:0008006" key="3">
    <source>
        <dbReference type="Google" id="ProtNLM"/>
    </source>
</evidence>
<proteinExistence type="predicted"/>
<comment type="caution">
    <text evidence="1">The sequence shown here is derived from an EMBL/GenBank/DDBJ whole genome shotgun (WGS) entry which is preliminary data.</text>
</comment>
<protein>
    <recommendedName>
        <fullName evidence="3">ImmA/IrrE family metallo-endopeptidase</fullName>
    </recommendedName>
</protein>
<dbReference type="RefSeq" id="WP_153525952.1">
    <property type="nucleotide sequence ID" value="NZ_JBEPDZ010000028.1"/>
</dbReference>
<dbReference type="OrthoDB" id="4144896at2"/>
<accession>A0A646KRD4</accession>
<dbReference type="EMBL" id="VCLA01000192">
    <property type="protein sequence ID" value="MQT04660.1"/>
    <property type="molecule type" value="Genomic_DNA"/>
</dbReference>
<gene>
    <name evidence="1" type="ORF">FF041_32255</name>
</gene>
<evidence type="ECO:0000313" key="1">
    <source>
        <dbReference type="EMBL" id="MQT04660.1"/>
    </source>
</evidence>
<dbReference type="Proteomes" id="UP000419138">
    <property type="component" value="Unassembled WGS sequence"/>
</dbReference>
<dbReference type="AlphaFoldDB" id="A0A646KRD4"/>
<evidence type="ECO:0000313" key="2">
    <source>
        <dbReference type="Proteomes" id="UP000419138"/>
    </source>
</evidence>
<keyword evidence="2" id="KW-1185">Reference proteome</keyword>
<reference evidence="1 2" key="1">
    <citation type="submission" date="2019-05" db="EMBL/GenBank/DDBJ databases">
        <title>Comparative genomics and metabolomics analyses of clavulanic acid producing Streptomyces species provides insight into specialized metabolism and evolution of beta-lactam biosynthetic gene clusters.</title>
        <authorList>
            <person name="Moore M.A."/>
            <person name="Cruz-Morales P."/>
            <person name="Barona Gomez F."/>
            <person name="Kapil T."/>
        </authorList>
    </citation>
    <scope>NUCLEOTIDE SEQUENCE [LARGE SCALE GENOMIC DNA]</scope>
    <source>
        <strain evidence="1 2">NRRL 5741</strain>
    </source>
</reference>
<sequence>MRRTRRACRTFVRSLQLPPVAGIRDLVPELERRTGRSLQLQPAEIGLSAPCGMWIATRATDYVFYDPQTSRAHQDHIIAHEFGHMLKQHRGVPGYSSANAEGLIQMMDPSVIELVLGRTDYDEIEEQEAELVGSYLQQHIHASRIPVNAQPGDLTADRVAKTFLRQRD</sequence>
<organism evidence="1 2">
    <name type="scientific">Streptomyces jumonjinensis</name>
    <dbReference type="NCBI Taxonomy" id="1945"/>
    <lineage>
        <taxon>Bacteria</taxon>
        <taxon>Bacillati</taxon>
        <taxon>Actinomycetota</taxon>
        <taxon>Actinomycetes</taxon>
        <taxon>Kitasatosporales</taxon>
        <taxon>Streptomycetaceae</taxon>
        <taxon>Streptomyces</taxon>
    </lineage>
</organism>
<name>A0A646KRD4_STRJU</name>